<evidence type="ECO:0000256" key="2">
    <source>
        <dbReference type="ARBA" id="ARBA00023657"/>
    </source>
</evidence>
<reference evidence="4" key="2">
    <citation type="submission" date="2025-08" db="UniProtKB">
        <authorList>
            <consortium name="Ensembl"/>
        </authorList>
    </citation>
    <scope>IDENTIFICATION</scope>
    <source>
        <strain evidence="4">Isolate ISIS603380</strain>
    </source>
</reference>
<dbReference type="GO" id="GO:0030317">
    <property type="term" value="P:flagellated sperm motility"/>
    <property type="evidence" value="ECO:0007669"/>
    <property type="project" value="Ensembl"/>
</dbReference>
<comment type="similarity">
    <text evidence="1">Belongs to the HOATZ family.</text>
</comment>
<name>G3TQ98_LOXAF</name>
<dbReference type="InParanoid" id="G3TQ98"/>
<dbReference type="InterPro" id="IPR040681">
    <property type="entry name" value="HOATZ-like"/>
</dbReference>
<feature type="region of interest" description="Disordered" evidence="3">
    <location>
        <begin position="67"/>
        <end position="92"/>
    </location>
</feature>
<reference evidence="4 5" key="1">
    <citation type="submission" date="2009-06" db="EMBL/GenBank/DDBJ databases">
        <title>The Genome Sequence of Loxodonta africana (African elephant).</title>
        <authorList>
            <person name="Di Palma F."/>
            <person name="Heiman D."/>
            <person name="Young S."/>
            <person name="Johnson J."/>
            <person name="Lander E.S."/>
            <person name="Lindblad-Toh K."/>
        </authorList>
    </citation>
    <scope>NUCLEOTIDE SEQUENCE [LARGE SCALE GENOMIC DNA]</scope>
    <source>
        <strain evidence="4 5">Isolate ISIS603380</strain>
    </source>
</reference>
<feature type="region of interest" description="Disordered" evidence="3">
    <location>
        <begin position="1"/>
        <end position="29"/>
    </location>
</feature>
<evidence type="ECO:0000313" key="5">
    <source>
        <dbReference type="Proteomes" id="UP000007646"/>
    </source>
</evidence>
<dbReference type="Proteomes" id="UP000007646">
    <property type="component" value="Unassembled WGS sequence"/>
</dbReference>
<dbReference type="GO" id="GO:0007283">
    <property type="term" value="P:spermatogenesis"/>
    <property type="evidence" value="ECO:0007669"/>
    <property type="project" value="Ensembl"/>
</dbReference>
<dbReference type="Ensembl" id="ENSLAFT00000023049.2">
    <property type="protein sequence ID" value="ENSLAFP00000017698.2"/>
    <property type="gene ID" value="ENSLAFG00000022091.2"/>
</dbReference>
<dbReference type="AlphaFoldDB" id="G3TQ98"/>
<evidence type="ECO:0000256" key="1">
    <source>
        <dbReference type="ARBA" id="ARBA00023451"/>
    </source>
</evidence>
<dbReference type="eggNOG" id="ENOG502S8UY">
    <property type="taxonomic scope" value="Eukaryota"/>
</dbReference>
<sequence length="167" mass="19123">METRPRGSPSSLKESDETFPHGPLVFAGSSEPDVNLAKQFWISASLYPPTESQLVLSRDSRQRLPVARPSGCSASEKCHFQPFPSENNKGTEVEEALKVQRSVEKLEYLQEAKKRDEILQLLRKQREERIMKEMISLRCKPKTKVHKAKKEISESEKQDQEEVKALD</sequence>
<dbReference type="GeneTree" id="ENSGT00390000002677"/>
<dbReference type="GO" id="GO:0005737">
    <property type="term" value="C:cytoplasm"/>
    <property type="evidence" value="ECO:0007669"/>
    <property type="project" value="Ensembl"/>
</dbReference>
<organism evidence="4 5">
    <name type="scientific">Loxodonta africana</name>
    <name type="common">African elephant</name>
    <dbReference type="NCBI Taxonomy" id="9785"/>
    <lineage>
        <taxon>Eukaryota</taxon>
        <taxon>Metazoa</taxon>
        <taxon>Chordata</taxon>
        <taxon>Craniata</taxon>
        <taxon>Vertebrata</taxon>
        <taxon>Euteleostomi</taxon>
        <taxon>Mammalia</taxon>
        <taxon>Eutheria</taxon>
        <taxon>Afrotheria</taxon>
        <taxon>Proboscidea</taxon>
        <taxon>Elephantidae</taxon>
        <taxon>Loxodonta</taxon>
    </lineage>
</organism>
<evidence type="ECO:0000313" key="4">
    <source>
        <dbReference type="Ensembl" id="ENSLAFP00000017698.2"/>
    </source>
</evidence>
<reference evidence="4" key="3">
    <citation type="submission" date="2025-09" db="UniProtKB">
        <authorList>
            <consortium name="Ensembl"/>
        </authorList>
    </citation>
    <scope>IDENTIFICATION</scope>
    <source>
        <strain evidence="4">Isolate ISIS603380</strain>
    </source>
</reference>
<dbReference type="GO" id="GO:0005929">
    <property type="term" value="C:cilium"/>
    <property type="evidence" value="ECO:0007669"/>
    <property type="project" value="Ensembl"/>
</dbReference>
<keyword evidence="5" id="KW-1185">Reference proteome</keyword>
<protein>
    <recommendedName>
        <fullName evidence="2">Cilia- and flagella-associated protein HOATZ</fullName>
    </recommendedName>
</protein>
<proteinExistence type="inferred from homology"/>
<gene>
    <name evidence="4" type="primary">HOATZ</name>
</gene>
<dbReference type="FunCoup" id="G3TQ98">
    <property type="interactions" value="7"/>
</dbReference>
<dbReference type="HOGENOM" id="CLU_122904_0_0_1"/>
<feature type="region of interest" description="Disordered" evidence="3">
    <location>
        <begin position="141"/>
        <end position="167"/>
    </location>
</feature>
<feature type="compositionally biased region" description="Basic and acidic residues" evidence="3">
    <location>
        <begin position="150"/>
        <end position="167"/>
    </location>
</feature>
<dbReference type="Pfam" id="PF17664">
    <property type="entry name" value="HOATZ-like"/>
    <property type="match status" value="1"/>
</dbReference>
<accession>G3TQ98</accession>
<dbReference type="GO" id="GO:0035082">
    <property type="term" value="P:axoneme assembly"/>
    <property type="evidence" value="ECO:0007669"/>
    <property type="project" value="Ensembl"/>
</dbReference>
<dbReference type="OMA" id="TVCSERQ"/>
<evidence type="ECO:0000256" key="3">
    <source>
        <dbReference type="SAM" id="MobiDB-lite"/>
    </source>
</evidence>
<dbReference type="PANTHER" id="PTHR47231">
    <property type="entry name" value="UPF0722 PROTEIN C11ORF88"/>
    <property type="match status" value="1"/>
</dbReference>
<dbReference type="PANTHER" id="PTHR47231:SF1">
    <property type="entry name" value="CILIA- AND FLAGELLA-ASSOCIATED PROTEIN HOATZ"/>
    <property type="match status" value="1"/>
</dbReference>